<name>A0A316YHP6_9BASI</name>
<keyword evidence="4" id="KW-1185">Reference proteome</keyword>
<dbReference type="EMBL" id="KZ819638">
    <property type="protein sequence ID" value="PWN88729.1"/>
    <property type="molecule type" value="Genomic_DNA"/>
</dbReference>
<dbReference type="Proteomes" id="UP000245768">
    <property type="component" value="Unassembled WGS sequence"/>
</dbReference>
<evidence type="ECO:0000313" key="3">
    <source>
        <dbReference type="EMBL" id="PWN88729.1"/>
    </source>
</evidence>
<reference evidence="3 4" key="1">
    <citation type="journal article" date="2018" name="Mol. Biol. Evol.">
        <title>Broad Genomic Sampling Reveals a Smut Pathogenic Ancestry of the Fungal Clade Ustilaginomycotina.</title>
        <authorList>
            <person name="Kijpornyongpan T."/>
            <person name="Mondo S.J."/>
            <person name="Barry K."/>
            <person name="Sandor L."/>
            <person name="Lee J."/>
            <person name="Lipzen A."/>
            <person name="Pangilinan J."/>
            <person name="LaButti K."/>
            <person name="Hainaut M."/>
            <person name="Henrissat B."/>
            <person name="Grigoriev I.V."/>
            <person name="Spatafora J.W."/>
            <person name="Aime M.C."/>
        </authorList>
    </citation>
    <scope>NUCLEOTIDE SEQUENCE [LARGE SCALE GENOMIC DNA]</scope>
    <source>
        <strain evidence="3 4">MCA 4198</strain>
    </source>
</reference>
<feature type="signal peptide" evidence="2">
    <location>
        <begin position="1"/>
        <end position="27"/>
    </location>
</feature>
<dbReference type="GeneID" id="37040140"/>
<feature type="chain" id="PRO_5016238529" evidence="2">
    <location>
        <begin position="28"/>
        <end position="234"/>
    </location>
</feature>
<dbReference type="InParanoid" id="A0A316YHP6"/>
<organism evidence="3 4">
    <name type="scientific">Acaromyces ingoldii</name>
    <dbReference type="NCBI Taxonomy" id="215250"/>
    <lineage>
        <taxon>Eukaryota</taxon>
        <taxon>Fungi</taxon>
        <taxon>Dikarya</taxon>
        <taxon>Basidiomycota</taxon>
        <taxon>Ustilaginomycotina</taxon>
        <taxon>Exobasidiomycetes</taxon>
        <taxon>Exobasidiales</taxon>
        <taxon>Cryptobasidiaceae</taxon>
        <taxon>Acaromyces</taxon>
    </lineage>
</organism>
<evidence type="ECO:0000256" key="1">
    <source>
        <dbReference type="SAM" id="MobiDB-lite"/>
    </source>
</evidence>
<gene>
    <name evidence="3" type="ORF">FA10DRAFT_172015</name>
</gene>
<evidence type="ECO:0000313" key="4">
    <source>
        <dbReference type="Proteomes" id="UP000245768"/>
    </source>
</evidence>
<sequence>MNAARKNLTAALLLAITVAVAMTFVAAAPPGLSSLGRSAMDCPTPMSMSRNDKCDPRDVNTWSQELRTGLTRFYGDALQEKKIDGEKWLDENPTDEDKACKKLFASNNCQREMHDYFERKGARPSSALVQKRGLGDEEKHGGDRGFKCTEEQRKMCQAQTCTAGCSSHSRAEGLEREYANKSWRFCHPFFFSSSPFPSSLPSITFPLFSSLSSCSSPPKSAFLSTARSSGFVLS</sequence>
<proteinExistence type="predicted"/>
<protein>
    <submittedName>
        <fullName evidence="3">Uncharacterized protein</fullName>
    </submittedName>
</protein>
<dbReference type="AlphaFoldDB" id="A0A316YHP6"/>
<dbReference type="RefSeq" id="XP_025375927.1">
    <property type="nucleotide sequence ID" value="XM_025518224.1"/>
</dbReference>
<keyword evidence="2" id="KW-0732">Signal</keyword>
<feature type="compositionally biased region" description="Basic and acidic residues" evidence="1">
    <location>
        <begin position="133"/>
        <end position="143"/>
    </location>
</feature>
<feature type="region of interest" description="Disordered" evidence="1">
    <location>
        <begin position="120"/>
        <end position="143"/>
    </location>
</feature>
<accession>A0A316YHP6</accession>
<evidence type="ECO:0000256" key="2">
    <source>
        <dbReference type="SAM" id="SignalP"/>
    </source>
</evidence>